<sequence length="259" mass="29699">MQFVPPLLSPVKNYLSQQPPIKKLICISEPFDSKSSKEESDMLFCLLQKHLTTFFTLLAQGYQQAVVHKFNGLTEKPSTSDRRPVFHTDINNAPGRNLSCHCLSKMTLENGSKIVVNAFQPCRNKNHELFYSGKARARVQSYRLKRSLTNILLVRAKEKSLFNSKNNVNVSTSDLQKMKNASHARRSNVNTFQYFQIKPLRFNTELRSWTGISGGNRIDNISDLLGKDSITQKINLSLHSPSMYRRRLEKEKIIKFSAF</sequence>
<dbReference type="AlphaFoldDB" id="A0A8I6S8K5"/>
<reference evidence="1" key="1">
    <citation type="submission" date="2022-01" db="UniProtKB">
        <authorList>
            <consortium name="EnsemblMetazoa"/>
        </authorList>
    </citation>
    <scope>IDENTIFICATION</scope>
</reference>
<name>A0A8I6S8K5_CIMLE</name>
<protein>
    <submittedName>
        <fullName evidence="1">Uncharacterized protein</fullName>
    </submittedName>
</protein>
<dbReference type="RefSeq" id="XP_014259865.2">
    <property type="nucleotide sequence ID" value="XM_014404379.2"/>
</dbReference>
<organism evidence="1 2">
    <name type="scientific">Cimex lectularius</name>
    <name type="common">Bed bug</name>
    <name type="synonym">Acanthia lectularia</name>
    <dbReference type="NCBI Taxonomy" id="79782"/>
    <lineage>
        <taxon>Eukaryota</taxon>
        <taxon>Metazoa</taxon>
        <taxon>Ecdysozoa</taxon>
        <taxon>Arthropoda</taxon>
        <taxon>Hexapoda</taxon>
        <taxon>Insecta</taxon>
        <taxon>Pterygota</taxon>
        <taxon>Neoptera</taxon>
        <taxon>Paraneoptera</taxon>
        <taxon>Hemiptera</taxon>
        <taxon>Heteroptera</taxon>
        <taxon>Panheteroptera</taxon>
        <taxon>Cimicomorpha</taxon>
        <taxon>Cimicidae</taxon>
        <taxon>Cimex</taxon>
    </lineage>
</organism>
<proteinExistence type="predicted"/>
<evidence type="ECO:0000313" key="1">
    <source>
        <dbReference type="EnsemblMetazoa" id="XP_014259865.2"/>
    </source>
</evidence>
<dbReference type="EnsemblMetazoa" id="XM_014404379.2">
    <property type="protein sequence ID" value="XP_014259865.2"/>
    <property type="gene ID" value="LOC106672729"/>
</dbReference>
<dbReference type="Proteomes" id="UP000494040">
    <property type="component" value="Unassembled WGS sequence"/>
</dbReference>
<evidence type="ECO:0000313" key="2">
    <source>
        <dbReference type="Proteomes" id="UP000494040"/>
    </source>
</evidence>
<keyword evidence="2" id="KW-1185">Reference proteome</keyword>
<dbReference type="KEGG" id="clec:106672729"/>
<accession>A0A8I6S8K5</accession>
<dbReference type="GeneID" id="106672729"/>